<name>A0ACC0HRS9_9ERIC</name>
<gene>
    <name evidence="1" type="ORF">LOK49_LG05G03867</name>
</gene>
<proteinExistence type="predicted"/>
<protein>
    <submittedName>
        <fullName evidence="1">Uncharacterized protein</fullName>
    </submittedName>
</protein>
<evidence type="ECO:0000313" key="2">
    <source>
        <dbReference type="Proteomes" id="UP001060215"/>
    </source>
</evidence>
<sequence length="145" mass="16464">MTSKMVANFRRSLSFPNHHHNHSSKPRKPHHVRSTSLPCRSHPLISLLKDHIILLKSWESKPDTLPSAWLCDGLTRLKTIPDYPVGPLPPPQTLVPLRHPPDSIENLLEAFLRFNDVSGIIQTLVLALKLELSAAQVAIRRKRLF</sequence>
<dbReference type="EMBL" id="CM045761">
    <property type="protein sequence ID" value="KAI8014781.1"/>
    <property type="molecule type" value="Genomic_DNA"/>
</dbReference>
<reference evidence="1 2" key="1">
    <citation type="journal article" date="2022" name="Plant J.">
        <title>Chromosome-level genome of Camellia lanceoleosa provides a valuable resource for understanding genome evolution and self-incompatibility.</title>
        <authorList>
            <person name="Gong W."/>
            <person name="Xiao S."/>
            <person name="Wang L."/>
            <person name="Liao Z."/>
            <person name="Chang Y."/>
            <person name="Mo W."/>
            <person name="Hu G."/>
            <person name="Li W."/>
            <person name="Zhao G."/>
            <person name="Zhu H."/>
            <person name="Hu X."/>
            <person name="Ji K."/>
            <person name="Xiang X."/>
            <person name="Song Q."/>
            <person name="Yuan D."/>
            <person name="Jin S."/>
            <person name="Zhang L."/>
        </authorList>
    </citation>
    <scope>NUCLEOTIDE SEQUENCE [LARGE SCALE GENOMIC DNA]</scope>
    <source>
        <strain evidence="1">SQ_2022a</strain>
    </source>
</reference>
<evidence type="ECO:0000313" key="1">
    <source>
        <dbReference type="EMBL" id="KAI8014781.1"/>
    </source>
</evidence>
<keyword evidence="2" id="KW-1185">Reference proteome</keyword>
<accession>A0ACC0HRS9</accession>
<dbReference type="Proteomes" id="UP001060215">
    <property type="component" value="Chromosome 4"/>
</dbReference>
<comment type="caution">
    <text evidence="1">The sequence shown here is derived from an EMBL/GenBank/DDBJ whole genome shotgun (WGS) entry which is preliminary data.</text>
</comment>
<organism evidence="1 2">
    <name type="scientific">Camellia lanceoleosa</name>
    <dbReference type="NCBI Taxonomy" id="1840588"/>
    <lineage>
        <taxon>Eukaryota</taxon>
        <taxon>Viridiplantae</taxon>
        <taxon>Streptophyta</taxon>
        <taxon>Embryophyta</taxon>
        <taxon>Tracheophyta</taxon>
        <taxon>Spermatophyta</taxon>
        <taxon>Magnoliopsida</taxon>
        <taxon>eudicotyledons</taxon>
        <taxon>Gunneridae</taxon>
        <taxon>Pentapetalae</taxon>
        <taxon>asterids</taxon>
        <taxon>Ericales</taxon>
        <taxon>Theaceae</taxon>
        <taxon>Camellia</taxon>
    </lineage>
</organism>